<sequence>MLVTPSFFGPQRAVSRRCIAVCRRLAARFFGLTPATCLGRARDDGHPHKRLVQRKEWSMRHFCEASFVARCLSSLWVFGSELAPLIWDL</sequence>
<evidence type="ECO:0000313" key="1">
    <source>
        <dbReference type="EMBL" id="KLT46272.1"/>
    </source>
</evidence>
<evidence type="ECO:0000313" key="2">
    <source>
        <dbReference type="Proteomes" id="UP000053611"/>
    </source>
</evidence>
<name>A0A0J0XYZ5_9TREE</name>
<dbReference type="EMBL" id="KQ087178">
    <property type="protein sequence ID" value="KLT46272.1"/>
    <property type="molecule type" value="Genomic_DNA"/>
</dbReference>
<organism evidence="1 2">
    <name type="scientific">Cutaneotrichosporon oleaginosum</name>
    <dbReference type="NCBI Taxonomy" id="879819"/>
    <lineage>
        <taxon>Eukaryota</taxon>
        <taxon>Fungi</taxon>
        <taxon>Dikarya</taxon>
        <taxon>Basidiomycota</taxon>
        <taxon>Agaricomycotina</taxon>
        <taxon>Tremellomycetes</taxon>
        <taxon>Trichosporonales</taxon>
        <taxon>Trichosporonaceae</taxon>
        <taxon>Cutaneotrichosporon</taxon>
    </lineage>
</organism>
<accession>A0A0J0XYZ5</accession>
<dbReference type="Proteomes" id="UP000053611">
    <property type="component" value="Unassembled WGS sequence"/>
</dbReference>
<dbReference type="GeneID" id="28987880"/>
<reference evidence="1 2" key="1">
    <citation type="submission" date="2015-03" db="EMBL/GenBank/DDBJ databases">
        <title>Genomics and transcriptomics of the oil-accumulating basidiomycete yeast T. oleaginosus allow insights into substrate utilization and the diverse evolutionary trajectories of mating systems in fungi.</title>
        <authorList>
            <consortium name="DOE Joint Genome Institute"/>
            <person name="Kourist R."/>
            <person name="Kracht O."/>
            <person name="Bracharz F."/>
            <person name="Lipzen A."/>
            <person name="Nolan M."/>
            <person name="Ohm R."/>
            <person name="Grigoriev I."/>
            <person name="Sun S."/>
            <person name="Heitman J."/>
            <person name="Bruck T."/>
            <person name="Nowrousian M."/>
        </authorList>
    </citation>
    <scope>NUCLEOTIDE SEQUENCE [LARGE SCALE GENOMIC DNA]</scope>
    <source>
        <strain evidence="1 2">IBC0246</strain>
    </source>
</reference>
<keyword evidence="2" id="KW-1185">Reference proteome</keyword>
<gene>
    <name evidence="1" type="ORF">CC85DRAFT_59057</name>
</gene>
<dbReference type="AlphaFoldDB" id="A0A0J0XYZ5"/>
<proteinExistence type="predicted"/>
<protein>
    <submittedName>
        <fullName evidence="1">Uncharacterized protein</fullName>
    </submittedName>
</protein>
<dbReference type="RefSeq" id="XP_018282763.1">
    <property type="nucleotide sequence ID" value="XM_018427277.1"/>
</dbReference>